<dbReference type="Pfam" id="PF07743">
    <property type="entry name" value="HSCB_C"/>
    <property type="match status" value="1"/>
</dbReference>
<evidence type="ECO:0000259" key="3">
    <source>
        <dbReference type="Pfam" id="PF07743"/>
    </source>
</evidence>
<feature type="domain" description="Co-chaperone HscB C-terminal oligomerisation" evidence="3">
    <location>
        <begin position="91"/>
        <end position="157"/>
    </location>
</feature>
<dbReference type="Gene3D" id="1.20.1280.20">
    <property type="entry name" value="HscB, C-terminal domain"/>
    <property type="match status" value="1"/>
</dbReference>
<dbReference type="EMBL" id="CP031124">
    <property type="protein sequence ID" value="AXF85038.1"/>
    <property type="molecule type" value="Genomic_DNA"/>
</dbReference>
<evidence type="ECO:0000256" key="2">
    <source>
        <dbReference type="ARBA" id="ARBA00023186"/>
    </source>
</evidence>
<dbReference type="InterPro" id="IPR004640">
    <property type="entry name" value="HscB"/>
</dbReference>
<proteinExistence type="inferred from homology"/>
<sequence length="159" mass="18205">MKQNYFELFQLPIGFAINEADLALRHRAIIDKVHPDRFAAKSAMEQRLALQWATFANEAFDALRDPIARARYLLSLNAPELTGENIRVNLPQPFLMQQMEWREALEDGDIEMVRDEVHAANVKALADLKTVCDAADWQAVKIAIAQNQFIENFLQQLPK</sequence>
<dbReference type="KEGG" id="hyf:DTO96_100755"/>
<keyword evidence="5" id="KW-1185">Reference proteome</keyword>
<dbReference type="InterPro" id="IPR036386">
    <property type="entry name" value="HscB_C_sf"/>
</dbReference>
<comment type="similarity">
    <text evidence="1">Belongs to the HscB family.</text>
</comment>
<evidence type="ECO:0000256" key="1">
    <source>
        <dbReference type="ARBA" id="ARBA00010476"/>
    </source>
</evidence>
<dbReference type="AlphaFoldDB" id="A0A345D9K0"/>
<dbReference type="PANTHER" id="PTHR14021:SF15">
    <property type="entry name" value="IRON-SULFUR CLUSTER CO-CHAPERONE PROTEIN HSCB"/>
    <property type="match status" value="1"/>
</dbReference>
<dbReference type="InterPro" id="IPR009073">
    <property type="entry name" value="HscB_oligo_C"/>
</dbReference>
<dbReference type="PANTHER" id="PTHR14021">
    <property type="entry name" value="IRON-SULFUR CLUSTER CO-CHAPERONE PROTEIN HSCB"/>
    <property type="match status" value="1"/>
</dbReference>
<dbReference type="RefSeq" id="WP_114562279.1">
    <property type="nucleotide sequence ID" value="NZ_CP031124.1"/>
</dbReference>
<name>A0A345D9K0_9BURK</name>
<dbReference type="GO" id="GO:0051087">
    <property type="term" value="F:protein-folding chaperone binding"/>
    <property type="evidence" value="ECO:0007669"/>
    <property type="project" value="InterPro"/>
</dbReference>
<dbReference type="GO" id="GO:1990230">
    <property type="term" value="C:iron-sulfur cluster transfer complex"/>
    <property type="evidence" value="ECO:0007669"/>
    <property type="project" value="TreeGrafter"/>
</dbReference>
<organism evidence="4 5">
    <name type="scientific">Ephemeroptericola cinctiostellae</name>
    <dbReference type="NCBI Taxonomy" id="2268024"/>
    <lineage>
        <taxon>Bacteria</taxon>
        <taxon>Pseudomonadati</taxon>
        <taxon>Pseudomonadota</taxon>
        <taxon>Betaproteobacteria</taxon>
        <taxon>Burkholderiales</taxon>
        <taxon>Burkholderiaceae</taxon>
        <taxon>Ephemeroptericola</taxon>
    </lineage>
</organism>
<evidence type="ECO:0000313" key="4">
    <source>
        <dbReference type="EMBL" id="AXF85038.1"/>
    </source>
</evidence>
<dbReference type="GO" id="GO:0044571">
    <property type="term" value="P:[2Fe-2S] cluster assembly"/>
    <property type="evidence" value="ECO:0007669"/>
    <property type="project" value="InterPro"/>
</dbReference>
<dbReference type="InterPro" id="IPR036869">
    <property type="entry name" value="J_dom_sf"/>
</dbReference>
<evidence type="ECO:0000313" key="5">
    <source>
        <dbReference type="Proteomes" id="UP000252182"/>
    </source>
</evidence>
<gene>
    <name evidence="4" type="primary">hscB</name>
    <name evidence="4" type="ORF">DTO96_100755</name>
</gene>
<keyword evidence="2" id="KW-0143">Chaperone</keyword>
<dbReference type="SUPFAM" id="SSF46565">
    <property type="entry name" value="Chaperone J-domain"/>
    <property type="match status" value="1"/>
</dbReference>
<dbReference type="GO" id="GO:0001671">
    <property type="term" value="F:ATPase activator activity"/>
    <property type="evidence" value="ECO:0007669"/>
    <property type="project" value="InterPro"/>
</dbReference>
<dbReference type="OrthoDB" id="287587at2"/>
<reference evidence="5" key="1">
    <citation type="submission" date="2018-07" db="EMBL/GenBank/DDBJ databases">
        <authorList>
            <person name="Kim H."/>
        </authorList>
    </citation>
    <scope>NUCLEOTIDE SEQUENCE [LARGE SCALE GENOMIC DNA]</scope>
    <source>
        <strain evidence="5">F02</strain>
    </source>
</reference>
<dbReference type="GO" id="GO:0051259">
    <property type="term" value="P:protein complex oligomerization"/>
    <property type="evidence" value="ECO:0007669"/>
    <property type="project" value="InterPro"/>
</dbReference>
<dbReference type="Proteomes" id="UP000252182">
    <property type="component" value="Chromosome"/>
</dbReference>
<dbReference type="NCBIfam" id="TIGR00714">
    <property type="entry name" value="hscB"/>
    <property type="match status" value="1"/>
</dbReference>
<dbReference type="Gene3D" id="1.10.287.110">
    <property type="entry name" value="DnaJ domain"/>
    <property type="match status" value="1"/>
</dbReference>
<dbReference type="SUPFAM" id="SSF47144">
    <property type="entry name" value="HSC20 (HSCB), C-terminal oligomerisation domain"/>
    <property type="match status" value="1"/>
</dbReference>
<accession>A0A345D9K0</accession>
<protein>
    <submittedName>
        <fullName evidence="4">Co-chaperone protein HscB</fullName>
    </submittedName>
</protein>